<keyword evidence="6" id="KW-0325">Glycoprotein</keyword>
<dbReference type="FunFam" id="2.60.120.40:FF:000012">
    <property type="entry name" value="Adipolin isoform X1"/>
    <property type="match status" value="1"/>
</dbReference>
<dbReference type="InterPro" id="IPR008983">
    <property type="entry name" value="Tumour_necrosis_fac-like_dom"/>
</dbReference>
<feature type="compositionally biased region" description="Pro residues" evidence="11">
    <location>
        <begin position="94"/>
        <end position="112"/>
    </location>
</feature>
<dbReference type="PANTHER" id="PTHR24019">
    <property type="entry name" value="ADIPOLIN"/>
    <property type="match status" value="1"/>
</dbReference>
<evidence type="ECO:0000256" key="6">
    <source>
        <dbReference type="ARBA" id="ARBA00023180"/>
    </source>
</evidence>
<evidence type="ECO:0000256" key="11">
    <source>
        <dbReference type="SAM" id="MobiDB-lite"/>
    </source>
</evidence>
<dbReference type="InterPro" id="IPR001073">
    <property type="entry name" value="C1q_dom"/>
</dbReference>
<evidence type="ECO:0000256" key="3">
    <source>
        <dbReference type="ARBA" id="ARBA00022702"/>
    </source>
</evidence>
<evidence type="ECO:0000256" key="10">
    <source>
        <dbReference type="ARBA" id="ARBA00082819"/>
    </source>
</evidence>
<keyword evidence="5" id="KW-1015">Disulfide bond</keyword>
<dbReference type="Gene3D" id="2.60.120.40">
    <property type="match status" value="1"/>
</dbReference>
<dbReference type="Proteomes" id="UP000808372">
    <property type="component" value="Chromosome 14"/>
</dbReference>
<evidence type="ECO:0000256" key="8">
    <source>
        <dbReference type="ARBA" id="ARBA00070752"/>
    </source>
</evidence>
<gene>
    <name evidence="15" type="primary">LOC120058852</name>
</gene>
<name>A0A8U1EUA7_SALNM</name>
<comment type="subcellular location">
    <subcellularLocation>
        <location evidence="1">Secreted</location>
    </subcellularLocation>
</comment>
<keyword evidence="4 12" id="KW-0732">Signal</keyword>
<dbReference type="PANTHER" id="PTHR24019:SF14">
    <property type="entry name" value="ADIPOLIN"/>
    <property type="match status" value="1"/>
</dbReference>
<evidence type="ECO:0000313" key="14">
    <source>
        <dbReference type="Proteomes" id="UP000808372"/>
    </source>
</evidence>
<dbReference type="RefSeq" id="XP_038863517.1">
    <property type="nucleotide sequence ID" value="XM_039007589.1"/>
</dbReference>
<feature type="chain" id="PRO_5036479035" description="Adipolin" evidence="12">
    <location>
        <begin position="26"/>
        <end position="321"/>
    </location>
</feature>
<organism evidence="14 15">
    <name type="scientific">Salvelinus namaycush</name>
    <name type="common">Lake trout</name>
    <name type="synonym">Salmo namaycush</name>
    <dbReference type="NCBI Taxonomy" id="8040"/>
    <lineage>
        <taxon>Eukaryota</taxon>
        <taxon>Metazoa</taxon>
        <taxon>Chordata</taxon>
        <taxon>Craniata</taxon>
        <taxon>Vertebrata</taxon>
        <taxon>Euteleostomi</taxon>
        <taxon>Actinopterygii</taxon>
        <taxon>Neopterygii</taxon>
        <taxon>Teleostei</taxon>
        <taxon>Protacanthopterygii</taxon>
        <taxon>Salmoniformes</taxon>
        <taxon>Salmonidae</taxon>
        <taxon>Salmoninae</taxon>
        <taxon>Salvelinus</taxon>
    </lineage>
</organism>
<keyword evidence="3" id="KW-0372">Hormone</keyword>
<dbReference type="FunFam" id="1.20.5.320:FF:000006">
    <property type="entry name" value="Protein FAM132A"/>
    <property type="match status" value="1"/>
</dbReference>
<evidence type="ECO:0000256" key="5">
    <source>
        <dbReference type="ARBA" id="ARBA00023157"/>
    </source>
</evidence>
<keyword evidence="14" id="KW-1185">Reference proteome</keyword>
<dbReference type="KEGG" id="snh:120058852"/>
<evidence type="ECO:0000256" key="9">
    <source>
        <dbReference type="ARBA" id="ARBA00081134"/>
    </source>
</evidence>
<sequence>MWCGPLVVLAAVFWTQCVLLEGVDAKKERKRPKETPPQYTEAYNATLSNSEEVGESTKQIPDNQRVDPLGSWMDFVKRPVDNFPGKCRKRKRPLPGPPGPAGPPGPQGPPGFPGAEVTQEVLLQEFKEMIKEATERRAAAVDKQTSTSPSQIPMALIALEGMTSYRRIEEAFHCKLIGPVVVDKKTLMELQNFQTPPAKGAFLRGTGMDQSTGRFTAPVTGIYQLSANVHIDHSEVKRSKSQLRARDNVRVLICIESLCHRYTSLEMIVGLESNSKIFTVYVQGLLELQIGQYTSIFVDNGAGASITIQNGSDFMGMLLGV</sequence>
<evidence type="ECO:0000313" key="15">
    <source>
        <dbReference type="RefSeq" id="XP_038863517.1"/>
    </source>
</evidence>
<evidence type="ECO:0000259" key="13">
    <source>
        <dbReference type="PROSITE" id="PS50871"/>
    </source>
</evidence>
<dbReference type="InterPro" id="IPR052136">
    <property type="entry name" value="Adipolin/Erythroferrone-rel"/>
</dbReference>
<keyword evidence="2" id="KW-0964">Secreted</keyword>
<dbReference type="PROSITE" id="PS50871">
    <property type="entry name" value="C1Q"/>
    <property type="match status" value="1"/>
</dbReference>
<feature type="domain" description="C1q" evidence="13">
    <location>
        <begin position="165"/>
        <end position="321"/>
    </location>
</feature>
<feature type="signal peptide" evidence="12">
    <location>
        <begin position="1"/>
        <end position="25"/>
    </location>
</feature>
<evidence type="ECO:0000256" key="4">
    <source>
        <dbReference type="ARBA" id="ARBA00022729"/>
    </source>
</evidence>
<evidence type="ECO:0000256" key="2">
    <source>
        <dbReference type="ARBA" id="ARBA00022525"/>
    </source>
</evidence>
<dbReference type="GO" id="GO:0005615">
    <property type="term" value="C:extracellular space"/>
    <property type="evidence" value="ECO:0007669"/>
    <property type="project" value="TreeGrafter"/>
</dbReference>
<proteinExistence type="inferred from homology"/>
<dbReference type="GO" id="GO:0005179">
    <property type="term" value="F:hormone activity"/>
    <property type="evidence" value="ECO:0007669"/>
    <property type="project" value="UniProtKB-KW"/>
</dbReference>
<evidence type="ECO:0000256" key="12">
    <source>
        <dbReference type="SAM" id="SignalP"/>
    </source>
</evidence>
<feature type="region of interest" description="Disordered" evidence="11">
    <location>
        <begin position="47"/>
        <end position="68"/>
    </location>
</feature>
<dbReference type="Gene3D" id="1.20.5.320">
    <property type="entry name" value="6-Phosphogluconate Dehydrogenase, domain 3"/>
    <property type="match status" value="1"/>
</dbReference>
<comment type="similarity">
    <text evidence="7">Belongs to the adipolin/erythroferrone family.</text>
</comment>
<evidence type="ECO:0000256" key="1">
    <source>
        <dbReference type="ARBA" id="ARBA00004613"/>
    </source>
</evidence>
<dbReference type="GeneID" id="120058852"/>
<feature type="region of interest" description="Disordered" evidence="11">
    <location>
        <begin position="81"/>
        <end position="115"/>
    </location>
</feature>
<dbReference type="SUPFAM" id="SSF49842">
    <property type="entry name" value="TNF-like"/>
    <property type="match status" value="1"/>
</dbReference>
<dbReference type="AlphaFoldDB" id="A0A8U1EUA7"/>
<accession>A0A8U1EUA7</accession>
<feature type="compositionally biased region" description="Polar residues" evidence="11">
    <location>
        <begin position="47"/>
        <end position="62"/>
    </location>
</feature>
<evidence type="ECO:0000256" key="7">
    <source>
        <dbReference type="ARBA" id="ARBA00038198"/>
    </source>
</evidence>
<protein>
    <recommendedName>
        <fullName evidence="8">Adipolin</fullName>
    </recommendedName>
    <alternativeName>
        <fullName evidence="9">Adipose-derived insulin-sensitizing factor</fullName>
    </alternativeName>
    <alternativeName>
        <fullName evidence="10">Complement C1q tumor necrosis factor-related protein 12</fullName>
    </alternativeName>
</protein>
<reference evidence="15" key="1">
    <citation type="submission" date="2025-08" db="UniProtKB">
        <authorList>
            <consortium name="RefSeq"/>
        </authorList>
    </citation>
    <scope>IDENTIFICATION</scope>
    <source>
        <tissue evidence="15">White muscle</tissue>
    </source>
</reference>